<evidence type="ECO:0000256" key="1">
    <source>
        <dbReference type="SAM" id="MobiDB-lite"/>
    </source>
</evidence>
<accession>A0A540MNJ1</accession>
<sequence length="62" mass="6907">MARAEVLNAYKAFAISDSEVVRRRHDDVERCGCGGPQKVRRGQARDFRCGDSKARPPISSTK</sequence>
<dbReference type="Proteomes" id="UP000315295">
    <property type="component" value="Unassembled WGS sequence"/>
</dbReference>
<proteinExistence type="predicted"/>
<keyword evidence="3" id="KW-1185">Reference proteome</keyword>
<evidence type="ECO:0000313" key="3">
    <source>
        <dbReference type="Proteomes" id="UP000315295"/>
    </source>
</evidence>
<feature type="region of interest" description="Disordered" evidence="1">
    <location>
        <begin position="42"/>
        <end position="62"/>
    </location>
</feature>
<dbReference type="EMBL" id="VIEB01000216">
    <property type="protein sequence ID" value="TQE00368.1"/>
    <property type="molecule type" value="Genomic_DNA"/>
</dbReference>
<reference evidence="2 3" key="1">
    <citation type="journal article" date="2019" name="G3 (Bethesda)">
        <title>Sequencing of a Wild Apple (Malus baccata) Genome Unravels the Differences Between Cultivated and Wild Apple Species Regarding Disease Resistance and Cold Tolerance.</title>
        <authorList>
            <person name="Chen X."/>
        </authorList>
    </citation>
    <scope>NUCLEOTIDE SEQUENCE [LARGE SCALE GENOMIC DNA]</scope>
    <source>
        <strain evidence="3">cv. Shandingzi</strain>
        <tissue evidence="2">Leaves</tissue>
    </source>
</reference>
<protein>
    <submittedName>
        <fullName evidence="2">Uncharacterized protein</fullName>
    </submittedName>
</protein>
<evidence type="ECO:0000313" key="2">
    <source>
        <dbReference type="EMBL" id="TQE00368.1"/>
    </source>
</evidence>
<organism evidence="2 3">
    <name type="scientific">Malus baccata</name>
    <name type="common">Siberian crab apple</name>
    <name type="synonym">Pyrus baccata</name>
    <dbReference type="NCBI Taxonomy" id="106549"/>
    <lineage>
        <taxon>Eukaryota</taxon>
        <taxon>Viridiplantae</taxon>
        <taxon>Streptophyta</taxon>
        <taxon>Embryophyta</taxon>
        <taxon>Tracheophyta</taxon>
        <taxon>Spermatophyta</taxon>
        <taxon>Magnoliopsida</taxon>
        <taxon>eudicotyledons</taxon>
        <taxon>Gunneridae</taxon>
        <taxon>Pentapetalae</taxon>
        <taxon>rosids</taxon>
        <taxon>fabids</taxon>
        <taxon>Rosales</taxon>
        <taxon>Rosaceae</taxon>
        <taxon>Amygdaloideae</taxon>
        <taxon>Maleae</taxon>
        <taxon>Malus</taxon>
    </lineage>
</organism>
<comment type="caution">
    <text evidence="2">The sequence shown here is derived from an EMBL/GenBank/DDBJ whole genome shotgun (WGS) entry which is preliminary data.</text>
</comment>
<gene>
    <name evidence="2" type="ORF">C1H46_014004</name>
</gene>
<dbReference type="AlphaFoldDB" id="A0A540MNJ1"/>
<feature type="compositionally biased region" description="Basic and acidic residues" evidence="1">
    <location>
        <begin position="43"/>
        <end position="54"/>
    </location>
</feature>
<name>A0A540MNJ1_MALBA</name>